<keyword evidence="1" id="KW-0175">Coiled coil</keyword>
<dbReference type="Pfam" id="PF00550">
    <property type="entry name" value="PP-binding"/>
    <property type="match status" value="1"/>
</dbReference>
<accession>B7K1I0</accession>
<dbReference type="InterPro" id="IPR036736">
    <property type="entry name" value="ACP-like_sf"/>
</dbReference>
<dbReference type="Gene3D" id="1.10.1200.10">
    <property type="entry name" value="ACP-like"/>
    <property type="match status" value="1"/>
</dbReference>
<dbReference type="eggNOG" id="COG0236">
    <property type="taxonomic scope" value="Bacteria"/>
</dbReference>
<reference evidence="4" key="1">
    <citation type="journal article" date="2011" name="MBio">
        <title>Novel metabolic attributes of the genus Cyanothece, comprising a group of unicellular nitrogen-fixing Cyanobacteria.</title>
        <authorList>
            <person name="Bandyopadhyay A."/>
            <person name="Elvitigala T."/>
            <person name="Welsh E."/>
            <person name="Stockel J."/>
            <person name="Liberton M."/>
            <person name="Min H."/>
            <person name="Sherman L.A."/>
            <person name="Pakrasi H.B."/>
        </authorList>
    </citation>
    <scope>NUCLEOTIDE SEQUENCE [LARGE SCALE GENOMIC DNA]</scope>
    <source>
        <strain evidence="4">PCC 8801</strain>
    </source>
</reference>
<organism evidence="3 4">
    <name type="scientific">Rippkaea orientalis (strain PCC 8801 / RF-1)</name>
    <name type="common">Cyanothece sp. (strain PCC 8801)</name>
    <dbReference type="NCBI Taxonomy" id="41431"/>
    <lineage>
        <taxon>Bacteria</taxon>
        <taxon>Bacillati</taxon>
        <taxon>Cyanobacteriota</taxon>
        <taxon>Cyanophyceae</taxon>
        <taxon>Oscillatoriophycideae</taxon>
        <taxon>Chroococcales</taxon>
        <taxon>Aphanothecaceae</taxon>
        <taxon>Rippkaea</taxon>
        <taxon>Rippkaea orientalis</taxon>
    </lineage>
</organism>
<gene>
    <name evidence="3" type="ordered locus">PCC8801_3558</name>
</gene>
<dbReference type="OrthoDB" id="510924at2"/>
<dbReference type="RefSeq" id="WP_012596780.1">
    <property type="nucleotide sequence ID" value="NC_011726.1"/>
</dbReference>
<dbReference type="STRING" id="41431.PCC8801_3558"/>
<dbReference type="SUPFAM" id="SSF47336">
    <property type="entry name" value="ACP-like"/>
    <property type="match status" value="1"/>
</dbReference>
<feature type="domain" description="Carrier" evidence="2">
    <location>
        <begin position="168"/>
        <end position="216"/>
    </location>
</feature>
<proteinExistence type="predicted"/>
<dbReference type="HOGENOM" id="CLU_1037153_0_0_3"/>
<keyword evidence="4" id="KW-1185">Reference proteome</keyword>
<dbReference type="InterPro" id="IPR009081">
    <property type="entry name" value="PP-bd_ACP"/>
</dbReference>
<dbReference type="Proteomes" id="UP000008204">
    <property type="component" value="Chromosome"/>
</dbReference>
<dbReference type="KEGG" id="cyp:PCC8801_3558"/>
<dbReference type="EMBL" id="CP001287">
    <property type="protein sequence ID" value="ACK67522.1"/>
    <property type="molecule type" value="Genomic_DNA"/>
</dbReference>
<evidence type="ECO:0000313" key="3">
    <source>
        <dbReference type="EMBL" id="ACK67522.1"/>
    </source>
</evidence>
<dbReference type="AlphaFoldDB" id="B7K1I0"/>
<sequence>MTTNDPLYTSNILKQAIISYLDQNVPKTEQGLTILVSQCDDLVWNIATYIYNKTGHQVEFSLIRDIINNRIELLKQYIADRNAEEARRLAEEIERNQIEAIRLVEKNRRLAEEAKIKQEQEAIRLAEEARIKQEQEAIRLAKQPRINELSRQLKESGRDEKLSELFSQLQKIISEQLRVELDKITLDSNLDGDEFDRMELLMSLEEHFNIEIPDDQSDNIIWLKSTKPIQWFSSEERTYYIDYTVGQLLDAMQEILEQDHPDKLKIAT</sequence>
<evidence type="ECO:0000313" key="4">
    <source>
        <dbReference type="Proteomes" id="UP000008204"/>
    </source>
</evidence>
<name>B7K1I0_RIPO1</name>
<feature type="coiled-coil region" evidence="1">
    <location>
        <begin position="79"/>
        <end position="136"/>
    </location>
</feature>
<protein>
    <recommendedName>
        <fullName evidence="2">Carrier domain-containing protein</fullName>
    </recommendedName>
</protein>
<evidence type="ECO:0000259" key="2">
    <source>
        <dbReference type="Pfam" id="PF00550"/>
    </source>
</evidence>
<evidence type="ECO:0000256" key="1">
    <source>
        <dbReference type="SAM" id="Coils"/>
    </source>
</evidence>